<dbReference type="EMBL" id="MBTG01000034">
    <property type="protein sequence ID" value="OPH50428.1"/>
    <property type="molecule type" value="Genomic_DNA"/>
</dbReference>
<reference evidence="2" key="1">
    <citation type="submission" date="2016-07" db="EMBL/GenBank/DDBJ databases">
        <authorList>
            <person name="Florea S."/>
            <person name="Webb J.S."/>
            <person name="Jaromczyk J."/>
            <person name="Schardl C.L."/>
        </authorList>
    </citation>
    <scope>NUCLEOTIDE SEQUENCE [LARGE SCALE GENOMIC DNA]</scope>
    <source>
        <strain evidence="2">CY1</strain>
    </source>
</reference>
<evidence type="ECO:0000313" key="2">
    <source>
        <dbReference type="Proteomes" id="UP000190626"/>
    </source>
</evidence>
<name>A0A1V4HCG9_9BACL</name>
<keyword evidence="2" id="KW-1185">Reference proteome</keyword>
<sequence>MAGSACFGGEAAFLRALRQPPFLAFVELFGRSINPVIKFLVFCAVYIKFKGGIVEKGGAIMALPI</sequence>
<dbReference type="STRING" id="1469647.BC351_07145"/>
<organism evidence="1 2">
    <name type="scientific">Paenibacillus ferrarius</name>
    <dbReference type="NCBI Taxonomy" id="1469647"/>
    <lineage>
        <taxon>Bacteria</taxon>
        <taxon>Bacillati</taxon>
        <taxon>Bacillota</taxon>
        <taxon>Bacilli</taxon>
        <taxon>Bacillales</taxon>
        <taxon>Paenibacillaceae</taxon>
        <taxon>Paenibacillus</taxon>
    </lineage>
</organism>
<gene>
    <name evidence="1" type="ORF">BC351_07145</name>
</gene>
<evidence type="ECO:0000313" key="1">
    <source>
        <dbReference type="EMBL" id="OPH50428.1"/>
    </source>
</evidence>
<dbReference type="AlphaFoldDB" id="A0A1V4HCG9"/>
<accession>A0A1V4HCG9</accession>
<comment type="caution">
    <text evidence="1">The sequence shown here is derived from an EMBL/GenBank/DDBJ whole genome shotgun (WGS) entry which is preliminary data.</text>
</comment>
<dbReference type="Proteomes" id="UP000190626">
    <property type="component" value="Unassembled WGS sequence"/>
</dbReference>
<protein>
    <submittedName>
        <fullName evidence="1">Uncharacterized protein</fullName>
    </submittedName>
</protein>
<proteinExistence type="predicted"/>